<gene>
    <name evidence="1" type="ORF">PPENT_87.1.T0040453</name>
</gene>
<comment type="caution">
    <text evidence="1">The sequence shown here is derived from an EMBL/GenBank/DDBJ whole genome shotgun (WGS) entry which is preliminary data.</text>
</comment>
<dbReference type="OrthoDB" id="10495292at2759"/>
<accession>A0A8S1S8Z3</accession>
<reference evidence="1" key="1">
    <citation type="submission" date="2021-01" db="EMBL/GenBank/DDBJ databases">
        <authorList>
            <consortium name="Genoscope - CEA"/>
            <person name="William W."/>
        </authorList>
    </citation>
    <scope>NUCLEOTIDE SEQUENCE</scope>
</reference>
<keyword evidence="2" id="KW-1185">Reference proteome</keyword>
<dbReference type="AlphaFoldDB" id="A0A8S1S8Z3"/>
<evidence type="ECO:0000313" key="2">
    <source>
        <dbReference type="Proteomes" id="UP000689195"/>
    </source>
</evidence>
<evidence type="ECO:0000313" key="1">
    <source>
        <dbReference type="EMBL" id="CAD8135850.1"/>
    </source>
</evidence>
<dbReference type="EMBL" id="CAJJDO010000004">
    <property type="protein sequence ID" value="CAD8135850.1"/>
    <property type="molecule type" value="Genomic_DNA"/>
</dbReference>
<proteinExistence type="predicted"/>
<sequence>MLEKITFNKDKSIVLATCDKNIKVFEFKQVQLRQTQILSGHKNNVEEIYSIYICKS</sequence>
<organism evidence="1 2">
    <name type="scientific">Paramecium pentaurelia</name>
    <dbReference type="NCBI Taxonomy" id="43138"/>
    <lineage>
        <taxon>Eukaryota</taxon>
        <taxon>Sar</taxon>
        <taxon>Alveolata</taxon>
        <taxon>Ciliophora</taxon>
        <taxon>Intramacronucleata</taxon>
        <taxon>Oligohymenophorea</taxon>
        <taxon>Peniculida</taxon>
        <taxon>Parameciidae</taxon>
        <taxon>Paramecium</taxon>
    </lineage>
</organism>
<protein>
    <submittedName>
        <fullName evidence="1">Uncharacterized protein</fullName>
    </submittedName>
</protein>
<name>A0A8S1S8Z3_9CILI</name>
<dbReference type="Proteomes" id="UP000689195">
    <property type="component" value="Unassembled WGS sequence"/>
</dbReference>